<keyword evidence="4" id="KW-1185">Reference proteome</keyword>
<dbReference type="InterPro" id="IPR036937">
    <property type="entry name" value="Adhesion_dom_fimbrial_sf"/>
</dbReference>
<dbReference type="SUPFAM" id="SSF49401">
    <property type="entry name" value="Bacterial adhesins"/>
    <property type="match status" value="1"/>
</dbReference>
<feature type="domain" description="Fimbrial-type adhesion" evidence="2">
    <location>
        <begin position="31"/>
        <end position="174"/>
    </location>
</feature>
<feature type="signal peptide" evidence="1">
    <location>
        <begin position="1"/>
        <end position="23"/>
    </location>
</feature>
<dbReference type="InterPro" id="IPR008966">
    <property type="entry name" value="Adhesion_dom_sf"/>
</dbReference>
<evidence type="ECO:0000256" key="1">
    <source>
        <dbReference type="SAM" id="SignalP"/>
    </source>
</evidence>
<dbReference type="InterPro" id="IPR000259">
    <property type="entry name" value="Adhesion_dom_fimbrial"/>
</dbReference>
<dbReference type="EMBL" id="JADOBI010000008">
    <property type="protein sequence ID" value="MBF7981209.1"/>
    <property type="molecule type" value="Genomic_DNA"/>
</dbReference>
<evidence type="ECO:0000259" key="2">
    <source>
        <dbReference type="Pfam" id="PF00419"/>
    </source>
</evidence>
<dbReference type="Proteomes" id="UP000636811">
    <property type="component" value="Unassembled WGS sequence"/>
</dbReference>
<dbReference type="InterPro" id="IPR050263">
    <property type="entry name" value="Bact_Fimbrial_Adh_Pro"/>
</dbReference>
<accession>A0ABS0ED21</accession>
<evidence type="ECO:0000313" key="3">
    <source>
        <dbReference type="EMBL" id="MBF7981209.1"/>
    </source>
</evidence>
<dbReference type="Gene3D" id="2.60.40.1090">
    <property type="entry name" value="Fimbrial-type adhesion domain"/>
    <property type="match status" value="1"/>
</dbReference>
<dbReference type="Pfam" id="PF00419">
    <property type="entry name" value="Fimbrial"/>
    <property type="match status" value="1"/>
</dbReference>
<comment type="caution">
    <text evidence="3">The sequence shown here is derived from an EMBL/GenBank/DDBJ whole genome shotgun (WGS) entry which is preliminary data.</text>
</comment>
<protein>
    <submittedName>
        <fullName evidence="3">Fimbrial protein</fullName>
    </submittedName>
</protein>
<dbReference type="PANTHER" id="PTHR33420:SF26">
    <property type="entry name" value="FIMBRIAL SUBUNIT"/>
    <property type="match status" value="1"/>
</dbReference>
<dbReference type="RefSeq" id="WP_195815217.1">
    <property type="nucleotide sequence ID" value="NZ_JADOBI010000008.1"/>
</dbReference>
<dbReference type="PANTHER" id="PTHR33420">
    <property type="entry name" value="FIMBRIAL SUBUNIT ELFA-RELATED"/>
    <property type="match status" value="1"/>
</dbReference>
<sequence>MNIQKIVLILAMASGVAMGAANAKDQGHGTITFTGSIIDAPCSITPESSDQTIDLGQVSNLALKDGGRSIPQVFTIKLEQCDITTSKTVTTTFSGTASSANKDLLGLAGTAKGASIGISTTTGDLVKLGSASPAQALLTGTNNLSFAAYLQGDGASATIVPGSFQSVANFALDYP</sequence>
<feature type="chain" id="PRO_5046501727" evidence="1">
    <location>
        <begin position="24"/>
        <end position="175"/>
    </location>
</feature>
<organism evidence="3 4">
    <name type="scientific">Rahnella laticis</name>
    <dbReference type="NCBI Taxonomy" id="2787622"/>
    <lineage>
        <taxon>Bacteria</taxon>
        <taxon>Pseudomonadati</taxon>
        <taxon>Pseudomonadota</taxon>
        <taxon>Gammaproteobacteria</taxon>
        <taxon>Enterobacterales</taxon>
        <taxon>Yersiniaceae</taxon>
        <taxon>Rahnella</taxon>
    </lineage>
</organism>
<evidence type="ECO:0000313" key="4">
    <source>
        <dbReference type="Proteomes" id="UP000636811"/>
    </source>
</evidence>
<name>A0ABS0ED21_9GAMM</name>
<keyword evidence="1" id="KW-0732">Signal</keyword>
<reference evidence="3 4" key="1">
    <citation type="submission" date="2020-11" db="EMBL/GenBank/DDBJ databases">
        <title>Taxonomic investigation of Rahnella strains.</title>
        <authorList>
            <person name="Lee S.D."/>
        </authorList>
    </citation>
    <scope>NUCLEOTIDE SEQUENCE [LARGE SCALE GENOMIC DNA]</scope>
    <source>
        <strain evidence="3 4">SAP-17</strain>
    </source>
</reference>
<proteinExistence type="predicted"/>
<gene>
    <name evidence="3" type="ORF">IV433_17480</name>
</gene>